<dbReference type="InterPro" id="IPR004846">
    <property type="entry name" value="T2SS/T3SS_dom"/>
</dbReference>
<dbReference type="PRINTS" id="PR01032">
    <property type="entry name" value="PHAGEIV"/>
</dbReference>
<dbReference type="NCBIfam" id="NF010083">
    <property type="entry name" value="PRK13568.1"/>
    <property type="match status" value="1"/>
</dbReference>
<keyword evidence="4" id="KW-0732">Signal</keyword>
<evidence type="ECO:0000256" key="3">
    <source>
        <dbReference type="ARBA" id="ARBA00022448"/>
    </source>
</evidence>
<dbReference type="InterPro" id="IPR013355">
    <property type="entry name" value="Pilus_4_PilQ"/>
</dbReference>
<evidence type="ECO:0000259" key="9">
    <source>
        <dbReference type="Pfam" id="PF03958"/>
    </source>
</evidence>
<dbReference type="EMBL" id="RHHM01000009">
    <property type="protein sequence ID" value="RQM37801.1"/>
    <property type="molecule type" value="Genomic_DNA"/>
</dbReference>
<evidence type="ECO:0000256" key="6">
    <source>
        <dbReference type="ARBA" id="ARBA00023237"/>
    </source>
</evidence>
<dbReference type="GO" id="GO:0009306">
    <property type="term" value="P:protein secretion"/>
    <property type="evidence" value="ECO:0007669"/>
    <property type="project" value="InterPro"/>
</dbReference>
<evidence type="ECO:0000313" key="10">
    <source>
        <dbReference type="EMBL" id="RQM37801.1"/>
    </source>
</evidence>
<dbReference type="PANTHER" id="PTHR30604:SF1">
    <property type="entry name" value="DNA UTILIZATION PROTEIN HOFQ"/>
    <property type="match status" value="1"/>
</dbReference>
<dbReference type="PROSITE" id="PS00875">
    <property type="entry name" value="T2SP_D"/>
    <property type="match status" value="1"/>
</dbReference>
<dbReference type="InterPro" id="IPR004845">
    <property type="entry name" value="T2SS_GspD_CS"/>
</dbReference>
<dbReference type="InterPro" id="IPR005644">
    <property type="entry name" value="NolW-like"/>
</dbReference>
<dbReference type="Proteomes" id="UP000279457">
    <property type="component" value="Unassembled WGS sequence"/>
</dbReference>
<organism evidence="10 11">
    <name type="scientific">Erwinia psidii</name>
    <dbReference type="NCBI Taxonomy" id="69224"/>
    <lineage>
        <taxon>Bacteria</taxon>
        <taxon>Pseudomonadati</taxon>
        <taxon>Pseudomonadota</taxon>
        <taxon>Gammaproteobacteria</taxon>
        <taxon>Enterobacterales</taxon>
        <taxon>Erwiniaceae</taxon>
        <taxon>Erwinia</taxon>
    </lineage>
</organism>
<dbReference type="AlphaFoldDB" id="A0A3N6SGG6"/>
<dbReference type="InterPro" id="IPR038591">
    <property type="entry name" value="NolW-like_sf"/>
</dbReference>
<comment type="subcellular location">
    <subcellularLocation>
        <location evidence="1 7">Cell outer membrane</location>
    </subcellularLocation>
</comment>
<proteinExistence type="inferred from homology"/>
<sequence length="412" mass="44993">MLALILLSALPPLYGSPTALSLAFDDVPVGQVLQALADYRQLNLVVGPGVEGALSLRLHNVPWPQALALVARMGKLSIEQQDNILLAWPQSWQQEKDHQEALRQQKEENAQPLHTRVLTLHYADAATVNNSLVAERSTLMTPRGSVTVDSRTNSLLLRDTPAALEETRRWVTAFDRPLEQIELSAHIVTISEDSLRELGVSWAMSADEQVNRALRASQLRVNLAAASPALTAGVSVARLNGRLLDLELSALEQENKLKIIASPRLFTSHQQTASIKQGTEIPYEVASGSNGSTSVEFKEAVLGMEVTPVVQPNRRIMLKLHISQNLPGSVLRSGSGEYIAIDKQEIQTQVTVKDGQTLALGGIFQQQSIQGQSTVPLLGSLPVIGALFRHANAEQKKRELVIFITPRLIGEQ</sequence>
<protein>
    <submittedName>
        <fullName evidence="10">DNA uptake porin HofQ</fullName>
    </submittedName>
</protein>
<dbReference type="PANTHER" id="PTHR30604">
    <property type="entry name" value="PROTEIN TRANSPORT PROTEIN HOFQ"/>
    <property type="match status" value="1"/>
</dbReference>
<reference evidence="10 11" key="1">
    <citation type="submission" date="2018-10" db="EMBL/GenBank/DDBJ databases">
        <title>Draft genome sequence for the type isolate of Erwinia psidii, agent causal of bacterial blight in guava (Psidium guajava) and wilt and die-back of Eucalyptus spp.</title>
        <authorList>
            <person name="Hermenegildo P.S."/>
            <person name="Santos S.A."/>
            <person name="Guimaraes L.M.S."/>
            <person name="Vidigal P.M.P."/>
            <person name="Pereira I.C."/>
            <person name="Badel J.L."/>
            <person name="Alfenas-Zerbini P."/>
            <person name="Ferreira M.A.S.V."/>
            <person name="Alfenas A.C."/>
        </authorList>
    </citation>
    <scope>NUCLEOTIDE SEQUENCE [LARGE SCALE GENOMIC DNA]</scope>
    <source>
        <strain evidence="10 11">IBSBF 435</strain>
    </source>
</reference>
<keyword evidence="6" id="KW-0998">Cell outer membrane</keyword>
<evidence type="ECO:0000256" key="7">
    <source>
        <dbReference type="RuleBase" id="RU004004"/>
    </source>
</evidence>
<keyword evidence="11" id="KW-1185">Reference proteome</keyword>
<name>A0A3N6SGG6_9GAMM</name>
<evidence type="ECO:0000313" key="11">
    <source>
        <dbReference type="Proteomes" id="UP000279457"/>
    </source>
</evidence>
<gene>
    <name evidence="10" type="primary">hofQ</name>
    <name evidence="10" type="ORF">EB241_13165</name>
</gene>
<evidence type="ECO:0000256" key="5">
    <source>
        <dbReference type="ARBA" id="ARBA00023136"/>
    </source>
</evidence>
<dbReference type="Pfam" id="PF00263">
    <property type="entry name" value="Secretin"/>
    <property type="match status" value="1"/>
</dbReference>
<feature type="domain" description="NolW-like" evidence="9">
    <location>
        <begin position="115"/>
        <end position="180"/>
    </location>
</feature>
<keyword evidence="5" id="KW-0472">Membrane</keyword>
<dbReference type="GO" id="GO:0009279">
    <property type="term" value="C:cell outer membrane"/>
    <property type="evidence" value="ECO:0007669"/>
    <property type="project" value="UniProtKB-SubCell"/>
</dbReference>
<keyword evidence="3 7" id="KW-0813">Transport</keyword>
<dbReference type="OrthoDB" id="9775455at2"/>
<dbReference type="RefSeq" id="WP_124233558.1">
    <property type="nucleotide sequence ID" value="NZ_RHHM01000009.1"/>
</dbReference>
<evidence type="ECO:0000256" key="1">
    <source>
        <dbReference type="ARBA" id="ARBA00004442"/>
    </source>
</evidence>
<evidence type="ECO:0000256" key="2">
    <source>
        <dbReference type="ARBA" id="ARBA00006304"/>
    </source>
</evidence>
<evidence type="ECO:0000256" key="4">
    <source>
        <dbReference type="ARBA" id="ARBA00022729"/>
    </source>
</evidence>
<comment type="similarity">
    <text evidence="2">Belongs to the bacterial secretin family. PilQ subfamily.</text>
</comment>
<dbReference type="NCBIfam" id="TIGR02515">
    <property type="entry name" value="IV_pilus_PilQ"/>
    <property type="match status" value="1"/>
</dbReference>
<dbReference type="Gene3D" id="3.30.1370.120">
    <property type="match status" value="1"/>
</dbReference>
<dbReference type="InterPro" id="IPR001775">
    <property type="entry name" value="GspD/PilQ"/>
</dbReference>
<dbReference type="Gene3D" id="3.30.1370.130">
    <property type="match status" value="1"/>
</dbReference>
<feature type="domain" description="Type II/III secretion system secretin-like" evidence="8">
    <location>
        <begin position="250"/>
        <end position="409"/>
    </location>
</feature>
<evidence type="ECO:0000259" key="8">
    <source>
        <dbReference type="Pfam" id="PF00263"/>
    </source>
</evidence>
<dbReference type="InterPro" id="IPR051808">
    <property type="entry name" value="Type_IV_pilus_biogenesis"/>
</dbReference>
<dbReference type="Pfam" id="PF03958">
    <property type="entry name" value="Secretin_N"/>
    <property type="match status" value="1"/>
</dbReference>
<accession>A0A3N6SGG6</accession>
<dbReference type="PRINTS" id="PR00811">
    <property type="entry name" value="BCTERIALGSPD"/>
</dbReference>
<comment type="caution">
    <text evidence="10">The sequence shown here is derived from an EMBL/GenBank/DDBJ whole genome shotgun (WGS) entry which is preliminary data.</text>
</comment>